<evidence type="ECO:0000256" key="1">
    <source>
        <dbReference type="SAM" id="Coils"/>
    </source>
</evidence>
<keyword evidence="2" id="KW-0472">Membrane</keyword>
<protein>
    <submittedName>
        <fullName evidence="3">IncF plasmid conjugative transfer pilus assemblyprotein TraB</fullName>
    </submittedName>
</protein>
<keyword evidence="2" id="KW-1133">Transmembrane helix</keyword>
<evidence type="ECO:0000256" key="2">
    <source>
        <dbReference type="SAM" id="Phobius"/>
    </source>
</evidence>
<keyword evidence="1" id="KW-0175">Coiled coil</keyword>
<proteinExistence type="predicted"/>
<feature type="coiled-coil region" evidence="1">
    <location>
        <begin position="85"/>
        <end position="112"/>
    </location>
</feature>
<evidence type="ECO:0000313" key="3">
    <source>
        <dbReference type="EMBL" id="AKN38561.1"/>
    </source>
</evidence>
<feature type="transmembrane region" description="Helical" evidence="2">
    <location>
        <begin position="34"/>
        <end position="53"/>
    </location>
</feature>
<dbReference type="AlphaFoldDB" id="A0A0H3ZYP0"/>
<organism evidence="3">
    <name type="scientific">Vibrio splendidus</name>
    <dbReference type="NCBI Taxonomy" id="29497"/>
    <lineage>
        <taxon>Bacteria</taxon>
        <taxon>Pseudomonadati</taxon>
        <taxon>Pseudomonadota</taxon>
        <taxon>Gammaproteobacteria</taxon>
        <taxon>Vibrionales</taxon>
        <taxon>Vibrionaceae</taxon>
        <taxon>Vibrio</taxon>
    </lineage>
</organism>
<accession>A0A0H3ZYP0</accession>
<name>A0A0H3ZYP0_VIBSP</name>
<reference evidence="3" key="1">
    <citation type="journal article" date="2015" name="MBio">
        <title>Eco-Evolutionary Dynamics of Episomes among Ecologically Cohesive Bacterial Populations.</title>
        <authorList>
            <person name="Xue H."/>
            <person name="Cordero O.X."/>
            <person name="Camas F.M."/>
            <person name="Trimble W."/>
            <person name="Meyer F."/>
            <person name="Guglielmini J."/>
            <person name="Rocha E.P."/>
            <person name="Polz M.F."/>
        </authorList>
    </citation>
    <scope>NUCLEOTIDE SEQUENCE</scope>
    <source>
        <strain evidence="3">FF_308</strain>
    </source>
</reference>
<sequence length="142" mass="16369">MFDKFRERFFSDKEGDFDRGGDINAETTKRNQHITSVIVLFLVLAVLGVYQYTRPKTVKEAPTTAVEFGAIVDKGFTEKDNQSALTQQQMLIATLTKEMRDLKGKMQGFKKRPSSVSAAPSWIRRLWWKIRCDVKCKARWTS</sequence>
<keyword evidence="2" id="KW-0812">Transmembrane</keyword>
<dbReference type="EMBL" id="KP795593">
    <property type="protein sequence ID" value="AKN38561.1"/>
    <property type="molecule type" value="Genomic_DNA"/>
</dbReference>